<dbReference type="AlphaFoldDB" id="A0A6P2D3J2"/>
<protein>
    <submittedName>
        <fullName evidence="1">Uncharacterized protein</fullName>
    </submittedName>
</protein>
<reference evidence="1 2" key="1">
    <citation type="submission" date="2019-05" db="EMBL/GenBank/DDBJ databases">
        <authorList>
            <consortium name="Science for Life Laboratories"/>
        </authorList>
    </citation>
    <scope>NUCLEOTIDE SEQUENCE [LARGE SCALE GENOMIC DNA]</scope>
    <source>
        <strain evidence="1">Soil9</strain>
    </source>
</reference>
<dbReference type="EMBL" id="LR593886">
    <property type="protein sequence ID" value="VTR95437.1"/>
    <property type="molecule type" value="Genomic_DNA"/>
</dbReference>
<organism evidence="1 2">
    <name type="scientific">Gemmata massiliana</name>
    <dbReference type="NCBI Taxonomy" id="1210884"/>
    <lineage>
        <taxon>Bacteria</taxon>
        <taxon>Pseudomonadati</taxon>
        <taxon>Planctomycetota</taxon>
        <taxon>Planctomycetia</taxon>
        <taxon>Gemmatales</taxon>
        <taxon>Gemmataceae</taxon>
        <taxon>Gemmata</taxon>
    </lineage>
</organism>
<evidence type="ECO:0000313" key="1">
    <source>
        <dbReference type="EMBL" id="VTR95437.1"/>
    </source>
</evidence>
<dbReference type="Proteomes" id="UP000464178">
    <property type="component" value="Chromosome"/>
</dbReference>
<keyword evidence="2" id="KW-1185">Reference proteome</keyword>
<name>A0A6P2D3J2_9BACT</name>
<evidence type="ECO:0000313" key="2">
    <source>
        <dbReference type="Proteomes" id="UP000464178"/>
    </source>
</evidence>
<gene>
    <name evidence="1" type="ORF">SOIL9_22770</name>
</gene>
<dbReference type="RefSeq" id="WP_232069746.1">
    <property type="nucleotide sequence ID" value="NZ_LR593886.1"/>
</dbReference>
<sequence>MAFGKKGWRRIVVGNQVYYWQSDEGRYWSARSFDSHCILWARPELEPHRLLTVTCGVCNNQTLGFNWRVTPNIARVCIESATASGWLGARPKLRSALFDPLRPVIVQPSWLTTTVRTLVKGAYATFSQLPILADAFQDAGCDSDDILNHLRGPGPHAGDCWVWDLLVDMLIDH</sequence>
<accession>A0A6P2D3J2</accession>
<proteinExistence type="predicted"/>
<dbReference type="KEGG" id="gms:SOIL9_22770"/>